<evidence type="ECO:0000256" key="2">
    <source>
        <dbReference type="ARBA" id="ARBA00001946"/>
    </source>
</evidence>
<evidence type="ECO:0000256" key="16">
    <source>
        <dbReference type="SAM" id="Coils"/>
    </source>
</evidence>
<dbReference type="PROSITE" id="PS51192">
    <property type="entry name" value="HELICASE_ATP_BIND_1"/>
    <property type="match status" value="1"/>
</dbReference>
<comment type="catalytic activity">
    <reaction evidence="13 15">
        <text>Couples ATP hydrolysis with the unwinding of duplex DNA by translocating in the 3'-5' direction.</text>
        <dbReference type="EC" id="5.6.2.4"/>
    </reaction>
</comment>
<dbReference type="SUPFAM" id="SSF52540">
    <property type="entry name" value="P-loop containing nucleoside triphosphate hydrolases"/>
    <property type="match status" value="1"/>
</dbReference>
<dbReference type="GO" id="GO:0046872">
    <property type="term" value="F:metal ion binding"/>
    <property type="evidence" value="ECO:0007669"/>
    <property type="project" value="UniProtKB-KW"/>
</dbReference>
<dbReference type="InterPro" id="IPR001650">
    <property type="entry name" value="Helicase_C-like"/>
</dbReference>
<dbReference type="Proteomes" id="UP000887574">
    <property type="component" value="Unplaced"/>
</dbReference>
<evidence type="ECO:0000259" key="18">
    <source>
        <dbReference type="PROSITE" id="PS51194"/>
    </source>
</evidence>
<dbReference type="InterPro" id="IPR014001">
    <property type="entry name" value="Helicase_ATP-bd"/>
</dbReference>
<dbReference type="GO" id="GO:0003677">
    <property type="term" value="F:DNA binding"/>
    <property type="evidence" value="ECO:0007669"/>
    <property type="project" value="UniProtKB-KW"/>
</dbReference>
<evidence type="ECO:0000256" key="7">
    <source>
        <dbReference type="ARBA" id="ARBA00022801"/>
    </source>
</evidence>
<dbReference type="WBParaSite" id="jg2601">
    <property type="protein sequence ID" value="jg2601"/>
    <property type="gene ID" value="jg2601"/>
</dbReference>
<organism evidence="19 20">
    <name type="scientific">Ditylenchus dipsaci</name>
    <dbReference type="NCBI Taxonomy" id="166011"/>
    <lineage>
        <taxon>Eukaryota</taxon>
        <taxon>Metazoa</taxon>
        <taxon>Ecdysozoa</taxon>
        <taxon>Nematoda</taxon>
        <taxon>Chromadorea</taxon>
        <taxon>Rhabditida</taxon>
        <taxon>Tylenchina</taxon>
        <taxon>Tylenchomorpha</taxon>
        <taxon>Sphaerularioidea</taxon>
        <taxon>Anguinidae</taxon>
        <taxon>Anguininae</taxon>
        <taxon>Ditylenchus</taxon>
    </lineage>
</organism>
<evidence type="ECO:0000259" key="17">
    <source>
        <dbReference type="PROSITE" id="PS51192"/>
    </source>
</evidence>
<dbReference type="SMART" id="SM00487">
    <property type="entry name" value="DEXDc"/>
    <property type="match status" value="1"/>
</dbReference>
<proteinExistence type="inferred from homology"/>
<dbReference type="GO" id="GO:0005634">
    <property type="term" value="C:nucleus"/>
    <property type="evidence" value="ECO:0007669"/>
    <property type="project" value="UniProtKB-SubCell"/>
</dbReference>
<protein>
    <recommendedName>
        <fullName evidence="15">ATP-dependent DNA helicase</fullName>
        <ecNumber evidence="15">5.6.2.4</ecNumber>
    </recommendedName>
</protein>
<evidence type="ECO:0000313" key="19">
    <source>
        <dbReference type="Proteomes" id="UP000887574"/>
    </source>
</evidence>
<dbReference type="Gene3D" id="3.40.50.300">
    <property type="entry name" value="P-loop containing nucleotide triphosphate hydrolases"/>
    <property type="match status" value="2"/>
</dbReference>
<keyword evidence="10" id="KW-0238">DNA-binding</keyword>
<dbReference type="GO" id="GO:0000724">
    <property type="term" value="P:double-strand break repair via homologous recombination"/>
    <property type="evidence" value="ECO:0007669"/>
    <property type="project" value="TreeGrafter"/>
</dbReference>
<keyword evidence="11" id="KW-0413">Isomerase</keyword>
<keyword evidence="8 15" id="KW-0347">Helicase</keyword>
<name>A0A915E390_9BILA</name>
<comment type="catalytic activity">
    <reaction evidence="14">
        <text>ATP + H2O = ADP + phosphate + H(+)</text>
        <dbReference type="Rhea" id="RHEA:13065"/>
        <dbReference type="ChEBI" id="CHEBI:15377"/>
        <dbReference type="ChEBI" id="CHEBI:15378"/>
        <dbReference type="ChEBI" id="CHEBI:30616"/>
        <dbReference type="ChEBI" id="CHEBI:43474"/>
        <dbReference type="ChEBI" id="CHEBI:456216"/>
    </reaction>
    <physiologicalReaction direction="left-to-right" evidence="14">
        <dbReference type="Rhea" id="RHEA:13066"/>
    </physiologicalReaction>
</comment>
<dbReference type="NCBIfam" id="TIGR00614">
    <property type="entry name" value="recQ_fam"/>
    <property type="match status" value="1"/>
</dbReference>
<evidence type="ECO:0000256" key="3">
    <source>
        <dbReference type="ARBA" id="ARBA00004123"/>
    </source>
</evidence>
<dbReference type="InterPro" id="IPR011545">
    <property type="entry name" value="DEAD/DEAH_box_helicase_dom"/>
</dbReference>
<reference evidence="20" key="1">
    <citation type="submission" date="2022-11" db="UniProtKB">
        <authorList>
            <consortium name="WormBaseParasite"/>
        </authorList>
    </citation>
    <scope>IDENTIFICATION</scope>
</reference>
<feature type="domain" description="Helicase C-terminal" evidence="18">
    <location>
        <begin position="295"/>
        <end position="439"/>
    </location>
</feature>
<evidence type="ECO:0000256" key="15">
    <source>
        <dbReference type="RuleBase" id="RU364117"/>
    </source>
</evidence>
<keyword evidence="7 15" id="KW-0378">Hydrolase</keyword>
<dbReference type="GO" id="GO:0005524">
    <property type="term" value="F:ATP binding"/>
    <property type="evidence" value="ECO:0007669"/>
    <property type="project" value="UniProtKB-KW"/>
</dbReference>
<dbReference type="GO" id="GO:0016787">
    <property type="term" value="F:hydrolase activity"/>
    <property type="evidence" value="ECO:0007669"/>
    <property type="project" value="UniProtKB-KW"/>
</dbReference>
<dbReference type="Gene3D" id="1.10.10.10">
    <property type="entry name" value="Winged helix-like DNA-binding domain superfamily/Winged helix DNA-binding domain"/>
    <property type="match status" value="1"/>
</dbReference>
<evidence type="ECO:0000256" key="4">
    <source>
        <dbReference type="ARBA" id="ARBA00005446"/>
    </source>
</evidence>
<dbReference type="GO" id="GO:0009378">
    <property type="term" value="F:four-way junction helicase activity"/>
    <property type="evidence" value="ECO:0007669"/>
    <property type="project" value="TreeGrafter"/>
</dbReference>
<keyword evidence="5" id="KW-0479">Metal-binding</keyword>
<dbReference type="Pfam" id="PF00271">
    <property type="entry name" value="Helicase_C"/>
    <property type="match status" value="1"/>
</dbReference>
<evidence type="ECO:0000256" key="5">
    <source>
        <dbReference type="ARBA" id="ARBA00022723"/>
    </source>
</evidence>
<dbReference type="InterPro" id="IPR032284">
    <property type="entry name" value="RecQ_Zn-bd"/>
</dbReference>
<dbReference type="GO" id="GO:0043138">
    <property type="term" value="F:3'-5' DNA helicase activity"/>
    <property type="evidence" value="ECO:0007669"/>
    <property type="project" value="UniProtKB-EC"/>
</dbReference>
<dbReference type="Pfam" id="PF16124">
    <property type="entry name" value="RecQ_Zn_bind"/>
    <property type="match status" value="1"/>
</dbReference>
<dbReference type="GO" id="GO:0005737">
    <property type="term" value="C:cytoplasm"/>
    <property type="evidence" value="ECO:0007669"/>
    <property type="project" value="TreeGrafter"/>
</dbReference>
<keyword evidence="9 15" id="KW-0067">ATP-binding</keyword>
<dbReference type="AlphaFoldDB" id="A0A915E390"/>
<comment type="similarity">
    <text evidence="4 15">Belongs to the helicase family. RecQ subfamily.</text>
</comment>
<evidence type="ECO:0000256" key="14">
    <source>
        <dbReference type="ARBA" id="ARBA00048778"/>
    </source>
</evidence>
<dbReference type="PROSITE" id="PS51194">
    <property type="entry name" value="HELICASE_CTER"/>
    <property type="match status" value="1"/>
</dbReference>
<dbReference type="FunFam" id="3.40.50.300:FF:000752">
    <property type="entry name" value="ATP-dependent DNA helicase"/>
    <property type="match status" value="1"/>
</dbReference>
<keyword evidence="19" id="KW-1185">Reference proteome</keyword>
<dbReference type="SMART" id="SM00490">
    <property type="entry name" value="HELICc"/>
    <property type="match status" value="1"/>
</dbReference>
<evidence type="ECO:0000256" key="8">
    <source>
        <dbReference type="ARBA" id="ARBA00022806"/>
    </source>
</evidence>
<dbReference type="InterPro" id="IPR004589">
    <property type="entry name" value="DNA_helicase_ATP-dep_RecQ"/>
</dbReference>
<dbReference type="PANTHER" id="PTHR13710">
    <property type="entry name" value="DNA HELICASE RECQ FAMILY MEMBER"/>
    <property type="match status" value="1"/>
</dbReference>
<evidence type="ECO:0000256" key="13">
    <source>
        <dbReference type="ARBA" id="ARBA00034617"/>
    </source>
</evidence>
<keyword evidence="12 15" id="KW-0539">Nucleus</keyword>
<dbReference type="PANTHER" id="PTHR13710:SF105">
    <property type="entry name" value="ATP-DEPENDENT DNA HELICASE Q1"/>
    <property type="match status" value="1"/>
</dbReference>
<dbReference type="Pfam" id="PF00270">
    <property type="entry name" value="DEAD"/>
    <property type="match status" value="1"/>
</dbReference>
<evidence type="ECO:0000256" key="11">
    <source>
        <dbReference type="ARBA" id="ARBA00023235"/>
    </source>
</evidence>
<feature type="coiled-coil region" evidence="16">
    <location>
        <begin position="7"/>
        <end position="48"/>
    </location>
</feature>
<feature type="domain" description="Helicase ATP-binding" evidence="17">
    <location>
        <begin position="95"/>
        <end position="270"/>
    </location>
</feature>
<keyword evidence="16" id="KW-0175">Coiled coil</keyword>
<comment type="subcellular location">
    <subcellularLocation>
        <location evidence="3 15">Nucleus</location>
    </subcellularLocation>
</comment>
<evidence type="ECO:0000256" key="12">
    <source>
        <dbReference type="ARBA" id="ARBA00023242"/>
    </source>
</evidence>
<evidence type="ECO:0000256" key="6">
    <source>
        <dbReference type="ARBA" id="ARBA00022741"/>
    </source>
</evidence>
<keyword evidence="6 15" id="KW-0547">Nucleotide-binding</keyword>
<evidence type="ECO:0000313" key="20">
    <source>
        <dbReference type="WBParaSite" id="jg2601"/>
    </source>
</evidence>
<dbReference type="InterPro" id="IPR036388">
    <property type="entry name" value="WH-like_DNA-bd_sf"/>
</dbReference>
<evidence type="ECO:0000256" key="9">
    <source>
        <dbReference type="ARBA" id="ARBA00022840"/>
    </source>
</evidence>
<dbReference type="EC" id="5.6.2.4" evidence="15"/>
<evidence type="ECO:0000256" key="10">
    <source>
        <dbReference type="ARBA" id="ARBA00023125"/>
    </source>
</evidence>
<comment type="cofactor">
    <cofactor evidence="2">
        <name>Mg(2+)</name>
        <dbReference type="ChEBI" id="CHEBI:18420"/>
    </cofactor>
</comment>
<dbReference type="InterPro" id="IPR027417">
    <property type="entry name" value="P-loop_NTPase"/>
</dbReference>
<sequence length="620" mass="70459">MSSTNKLSQFSEELNRVENELAGIDAEIRKLRNKKTALLDRKTELERKICTRQQQSPDDSQKWETESFNWSKDVRRVMRDSFHLQEFRPHQLSAINIVLSGEDCLVIMSTGGGKSLLYQLPAVLNKGITLVVSPLISLIEDQIIQLKKLSIHAATLNQNSTKQEVKFIQDSLTSSTSSLRLLYVTPEKLAKSKLIMNKLEKCAELKLLKLIAVDEVHCCSQWGHDFRPDYQFLNVLKRQFKGVPILGLTATATANVLDDVKSILGIQAAITLKAGFNRDNLFYEVKAKPASNQLMVEELVNTITTEFPKQSGIIYCFSRKECEDLTKDLRSHGIKAAFYHAYVESEERREVHEKWLDGKCTVIVATLAFGMGIDKPDVRFVIHHSLAKSMEITTRKLADLFRQSTMVCNEKTGLSNLHSMLAYALRSNECRRVCIAEHFDEAWDSSWCNKMCDNCKNGCVQQDGKVDCAKQLLAIRQIMEDKQSQSEQGRITGNKLVELLQKTEKRISKTVLENIIGNLLLEGYLCEDFHFTPYNIISYISLTARTRQLTETSEVMLNVDEIVLKTSTTRKTAAESNEDKSKKAKKARVESISAKKKILKLFVYKLEDQLNKSEQNSVPK</sequence>
<evidence type="ECO:0000256" key="1">
    <source>
        <dbReference type="ARBA" id="ARBA00001936"/>
    </source>
</evidence>
<comment type="cofactor">
    <cofactor evidence="1">
        <name>Mn(2+)</name>
        <dbReference type="ChEBI" id="CHEBI:29035"/>
    </cofactor>
</comment>
<accession>A0A915E390</accession>
<dbReference type="GO" id="GO:0005694">
    <property type="term" value="C:chromosome"/>
    <property type="evidence" value="ECO:0007669"/>
    <property type="project" value="TreeGrafter"/>
</dbReference>